<sequence length="1482" mass="154821">RVAAEHAAAVRALEPGAVLVGATQGAAWARLLAGLRAPAVAVGALSAVVQALPGVGRLAAHRWFAEPAAGPEPAADAAYRAVVRAAYLGLAARAGPLAAADGVLIGRVLGACVGGEWAEFLAATWASADVAVAARARSLLAFAALAQHAAGPGADYQALLPALLAALADGAADVRAAAAACLQTLAALHPVRDEKPARAQRIYAYDAVYGAQSQRLQYLPPPTVARLLALLADNAAAMAGDAWAVRGELALVLARGVGSAASRPALKLGAHARAAAAAFLVSHVAAADRVAPALQTRLLAVVPAAPAAALEQLFPLVAAHMQRLQAAARVPEPGSADDRVLRALFAACFAPACGAGLGAGDDGAACWLALLAYAAGGDARLAAYAQQLAFERLAAPGFVAALGAQAAADVTTCLLRVADAGSADELSGAAGRVSLRALFAALPLDAAAAADELAAVAERLDGSAAAAEHSSKRARKPAAASGASRLGELASLLELVACSEPLATSAALAPPLFALLHVLVGDAPADVHVPVEYVKQLVLLVLTRVFDAANAAGAVIGESAIRVDVIVQAIRTSPSPQTHNQTLALLAAVAAQHPQPVLHHVMAVFTFMGANVLRQDDEYSFHVIQLTLERVLPPLVRVPAAAGRAAQVAAAGPVLRVFVDALSHIPRHRRMALFTTLVRTMGALDYAPAVVALLLEKNVARILKDGGEDRDVASFALSLVHGLAAAEQIHVATVLARDLALLPREPSADAPCAAVYVDVARMQGRDLRTFRLVCLDFAHQLLTSRQFAQAFAPVQASVQANRQLSDAAATVLRLIAALAQQHAQLAAEGRLQAAVADTAWRKALQLAYSVLDDVNALMDRRTFVASVIGLVQNDDLKVRRKVLGLANAKLASFVVDAAAPASDTDEMLEMLEPIAALAAADSDADAAAAAAAAAADSADSAVEGGDQASAAEAVACKQAALLCVATAAKRFAVLRPVLFTKIVPVIVGAHSLQSASAPVASSALVALAVLCSELGSRLIPTLPQYLPAVLKHLHAVVARLSARVSDDDLALLIGALSAVQAIVENMSAFLAPSLPPLFAILLSPTLRALSDSSLAGSGSEQQLAVQARQKTEDVLGALAKSIPPRQLLPAQFAFYQREVSKQGTAAIVPFVEFVGRTAGALQRHHLLQFYKPLFKFFLTVFDTTRNPLVPLADVQVVEDAALAAFMRFVVKLNENLFKPLFLSFVEWATVDPATLPAPSAWLAAASSDDSALRMQSAAEARLRVFYRTLNILFDKLKSIMAPYYASVMDTTVAQLERFGVSLDSIEMQEEADRVEKPGPSQLWCSILESLRNSALYDSAAGFWTDANFRKIYHPLANQLPNTKPSTTTSHPSDNVSESAFEAYVSRVRKYLAPAAAQLAVAAGNDAMWKSLNQEVMLKSRSDDPAVRVGSLVVLQAFYEKLGEEFLILLPETIPYLAELLEDDSARVERVTQETIKIIESHL</sequence>
<evidence type="ECO:0000313" key="2">
    <source>
        <dbReference type="Proteomes" id="UP001150581"/>
    </source>
</evidence>
<dbReference type="EMBL" id="JANBPG010002071">
    <property type="protein sequence ID" value="KAJ1887149.1"/>
    <property type="molecule type" value="Genomic_DNA"/>
</dbReference>
<comment type="caution">
    <text evidence="1">The sequence shown here is derived from an EMBL/GenBank/DDBJ whole genome shotgun (WGS) entry which is preliminary data.</text>
</comment>
<feature type="non-terminal residue" evidence="1">
    <location>
        <position position="1482"/>
    </location>
</feature>
<dbReference type="Proteomes" id="UP001150581">
    <property type="component" value="Unassembled WGS sequence"/>
</dbReference>
<protein>
    <submittedName>
        <fullName evidence="1">SnoRNA-binding rRNA-processing protein utp10</fullName>
    </submittedName>
</protein>
<accession>A0ACC1I4B0</accession>
<keyword evidence="2" id="KW-1185">Reference proteome</keyword>
<evidence type="ECO:0000313" key="1">
    <source>
        <dbReference type="EMBL" id="KAJ1887149.1"/>
    </source>
</evidence>
<proteinExistence type="predicted"/>
<feature type="non-terminal residue" evidence="1">
    <location>
        <position position="1"/>
    </location>
</feature>
<name>A0ACC1I4B0_9FUNG</name>
<reference evidence="1" key="1">
    <citation type="submission" date="2022-07" db="EMBL/GenBank/DDBJ databases">
        <title>Phylogenomic reconstructions and comparative analyses of Kickxellomycotina fungi.</title>
        <authorList>
            <person name="Reynolds N.K."/>
            <person name="Stajich J.E."/>
            <person name="Barry K."/>
            <person name="Grigoriev I.V."/>
            <person name="Crous P."/>
            <person name="Smith M.E."/>
        </authorList>
    </citation>
    <scope>NUCLEOTIDE SEQUENCE</scope>
    <source>
        <strain evidence="1">Benny 63K</strain>
    </source>
</reference>
<gene>
    <name evidence="1" type="primary">UTP10_3</name>
    <name evidence="1" type="ORF">LPJ66_009263</name>
</gene>
<organism evidence="1 2">
    <name type="scientific">Kickxella alabastrina</name>
    <dbReference type="NCBI Taxonomy" id="61397"/>
    <lineage>
        <taxon>Eukaryota</taxon>
        <taxon>Fungi</taxon>
        <taxon>Fungi incertae sedis</taxon>
        <taxon>Zoopagomycota</taxon>
        <taxon>Kickxellomycotina</taxon>
        <taxon>Kickxellomycetes</taxon>
        <taxon>Kickxellales</taxon>
        <taxon>Kickxellaceae</taxon>
        <taxon>Kickxella</taxon>
    </lineage>
</organism>